<dbReference type="Proteomes" id="UP000535543">
    <property type="component" value="Unassembled WGS sequence"/>
</dbReference>
<dbReference type="AlphaFoldDB" id="A0A848KLF2"/>
<accession>A0A848KLF2</accession>
<comment type="caution">
    <text evidence="4">The sequence shown here is derived from an EMBL/GenBank/DDBJ whole genome shotgun (WGS) entry which is preliminary data.</text>
</comment>
<dbReference type="EC" id="1.3.1.106" evidence="4"/>
<dbReference type="NCBIfam" id="TIGR00715">
    <property type="entry name" value="precor6x_red"/>
    <property type="match status" value="1"/>
</dbReference>
<dbReference type="NCBIfam" id="NF005968">
    <property type="entry name" value="PRK08057.1-2"/>
    <property type="match status" value="1"/>
</dbReference>
<dbReference type="UniPathway" id="UPA00148"/>
<evidence type="ECO:0000256" key="1">
    <source>
        <dbReference type="ARBA" id="ARBA00004953"/>
    </source>
</evidence>
<evidence type="ECO:0000313" key="5">
    <source>
        <dbReference type="Proteomes" id="UP000535543"/>
    </source>
</evidence>
<dbReference type="RefSeq" id="WP_169593340.1">
    <property type="nucleotide sequence ID" value="NZ_VCQU01000012.1"/>
</dbReference>
<gene>
    <name evidence="4" type="ORF">FGL95_27215</name>
</gene>
<dbReference type="PANTHER" id="PTHR36925">
    <property type="entry name" value="COBALT-PRECORRIN-6A REDUCTASE"/>
    <property type="match status" value="1"/>
</dbReference>
<name>A0A848KLF2_9NOCA</name>
<protein>
    <submittedName>
        <fullName evidence="4">Cobalt-precorrin-6A reductase</fullName>
        <ecNumber evidence="4">1.3.1.106</ecNumber>
    </submittedName>
</protein>
<reference evidence="4 5" key="2">
    <citation type="submission" date="2020-06" db="EMBL/GenBank/DDBJ databases">
        <title>Antribacter stalactiti gen. nov., sp. nov., a new member of the family Nacardiaceae isolated from a cave.</title>
        <authorList>
            <person name="Kim I.S."/>
        </authorList>
    </citation>
    <scope>NUCLEOTIDE SEQUENCE [LARGE SCALE GENOMIC DNA]</scope>
    <source>
        <strain evidence="4 5">YC2-7</strain>
    </source>
</reference>
<proteinExistence type="predicted"/>
<dbReference type="EMBL" id="VCQU01000012">
    <property type="protein sequence ID" value="NMN98728.1"/>
    <property type="molecule type" value="Genomic_DNA"/>
</dbReference>
<sequence length="244" mass="25751">MKVLVLGGTAEARDIAESLADEPGFEIMTSLAGRVREPRLPVGGVRVGGFGGAEGLREWLAANAVDALVVATHPFAARISANAAHAAVAAGVPMVAVRRPPWTPQPRDTWHPVASLSEAAQTIPALGQRVFLTVGRQGVADFAALDSTWFLIRAIDPPTGAVPPQHELLLARGPFTTEYETELFWSRRIEVLVTKNSGGEQTSAKLEVARNLGLPVVIVDRPALPAGVATVESAAAAVDWLHSQ</sequence>
<evidence type="ECO:0000256" key="3">
    <source>
        <dbReference type="ARBA" id="ARBA00023002"/>
    </source>
</evidence>
<dbReference type="PANTHER" id="PTHR36925:SF1">
    <property type="entry name" value="COBALT-PRECORRIN-6A REDUCTASE"/>
    <property type="match status" value="1"/>
</dbReference>
<organism evidence="4 5">
    <name type="scientific">Antrihabitans stalactiti</name>
    <dbReference type="NCBI Taxonomy" id="2584121"/>
    <lineage>
        <taxon>Bacteria</taxon>
        <taxon>Bacillati</taxon>
        <taxon>Actinomycetota</taxon>
        <taxon>Actinomycetes</taxon>
        <taxon>Mycobacteriales</taxon>
        <taxon>Nocardiaceae</taxon>
        <taxon>Antrihabitans</taxon>
    </lineage>
</organism>
<evidence type="ECO:0000313" key="4">
    <source>
        <dbReference type="EMBL" id="NMN98728.1"/>
    </source>
</evidence>
<comment type="pathway">
    <text evidence="1">Cofactor biosynthesis; adenosylcobalamin biosynthesis.</text>
</comment>
<keyword evidence="2" id="KW-0169">Cobalamin biosynthesis</keyword>
<keyword evidence="5" id="KW-1185">Reference proteome</keyword>
<dbReference type="GO" id="GO:0009236">
    <property type="term" value="P:cobalamin biosynthetic process"/>
    <property type="evidence" value="ECO:0007669"/>
    <property type="project" value="UniProtKB-UniPathway"/>
</dbReference>
<reference evidence="4 5" key="1">
    <citation type="submission" date="2019-05" db="EMBL/GenBank/DDBJ databases">
        <authorList>
            <person name="Lee S.D."/>
        </authorList>
    </citation>
    <scope>NUCLEOTIDE SEQUENCE [LARGE SCALE GENOMIC DNA]</scope>
    <source>
        <strain evidence="4 5">YC2-7</strain>
    </source>
</reference>
<dbReference type="Pfam" id="PF02571">
    <property type="entry name" value="CbiJ"/>
    <property type="match status" value="1"/>
</dbReference>
<dbReference type="InterPro" id="IPR003723">
    <property type="entry name" value="Precorrin-6x_reduct"/>
</dbReference>
<dbReference type="GO" id="GO:0016994">
    <property type="term" value="F:precorrin-6A reductase activity"/>
    <property type="evidence" value="ECO:0007669"/>
    <property type="project" value="InterPro"/>
</dbReference>
<evidence type="ECO:0000256" key="2">
    <source>
        <dbReference type="ARBA" id="ARBA00022573"/>
    </source>
</evidence>
<dbReference type="PROSITE" id="PS51014">
    <property type="entry name" value="COBK_CBIJ"/>
    <property type="match status" value="1"/>
</dbReference>
<keyword evidence="3 4" id="KW-0560">Oxidoreductase</keyword>